<evidence type="ECO:0000313" key="7">
    <source>
        <dbReference type="Proteomes" id="UP000184533"/>
    </source>
</evidence>
<dbReference type="SUPFAM" id="SSF53613">
    <property type="entry name" value="Ribokinase-like"/>
    <property type="match status" value="1"/>
</dbReference>
<evidence type="ECO:0000256" key="2">
    <source>
        <dbReference type="ARBA" id="ARBA00022777"/>
    </source>
</evidence>
<dbReference type="Pfam" id="PF00294">
    <property type="entry name" value="PfkB"/>
    <property type="match status" value="1"/>
</dbReference>
<evidence type="ECO:0000313" key="5">
    <source>
        <dbReference type="EMBL" id="SHF63521.1"/>
    </source>
</evidence>
<dbReference type="InterPro" id="IPR002173">
    <property type="entry name" value="Carboh/pur_kinase_PfkB_CS"/>
</dbReference>
<evidence type="ECO:0000256" key="1">
    <source>
        <dbReference type="ARBA" id="ARBA00022679"/>
    </source>
</evidence>
<dbReference type="PANTHER" id="PTHR10584">
    <property type="entry name" value="SUGAR KINASE"/>
    <property type="match status" value="1"/>
</dbReference>
<dbReference type="InterPro" id="IPR011611">
    <property type="entry name" value="PfkB_dom"/>
</dbReference>
<reference evidence="5 7" key="2">
    <citation type="submission" date="2016-11" db="EMBL/GenBank/DDBJ databases">
        <authorList>
            <person name="Jaros S."/>
            <person name="Januszkiewicz K."/>
            <person name="Wedrychowicz H."/>
        </authorList>
    </citation>
    <scope>NUCLEOTIDE SEQUENCE [LARGE SCALE GENOMIC DNA]</scope>
    <source>
        <strain evidence="5 7">DSM 17137</strain>
    </source>
</reference>
<dbReference type="InterPro" id="IPR029056">
    <property type="entry name" value="Ribokinase-like"/>
</dbReference>
<dbReference type="EMBL" id="FQVC01000010">
    <property type="protein sequence ID" value="SHF63521.1"/>
    <property type="molecule type" value="Genomic_DNA"/>
</dbReference>
<dbReference type="PATRIC" id="fig|1121477.3.peg.3176"/>
<dbReference type="RefSeq" id="WP_046135227.1">
    <property type="nucleotide sequence ID" value="NZ_FQVC01000010.1"/>
</dbReference>
<organism evidence="4 6">
    <name type="scientific">Devosia limi DSM 17137</name>
    <dbReference type="NCBI Taxonomy" id="1121477"/>
    <lineage>
        <taxon>Bacteria</taxon>
        <taxon>Pseudomonadati</taxon>
        <taxon>Pseudomonadota</taxon>
        <taxon>Alphaproteobacteria</taxon>
        <taxon>Hyphomicrobiales</taxon>
        <taxon>Devosiaceae</taxon>
        <taxon>Devosia</taxon>
    </lineage>
</organism>
<reference evidence="4 6" key="1">
    <citation type="submission" date="2015-03" db="EMBL/GenBank/DDBJ databases">
        <authorList>
            <person name="Hassan Y.I."/>
            <person name="Lepp D."/>
            <person name="Zhou T."/>
        </authorList>
    </citation>
    <scope>NUCLEOTIDE SEQUENCE [LARGE SCALE GENOMIC DNA]</scope>
    <source>
        <strain evidence="4 6">DSM 17137</strain>
    </source>
</reference>
<dbReference type="Proteomes" id="UP000184533">
    <property type="component" value="Unassembled WGS sequence"/>
</dbReference>
<dbReference type="GO" id="GO:0016301">
    <property type="term" value="F:kinase activity"/>
    <property type="evidence" value="ECO:0007669"/>
    <property type="project" value="UniProtKB-KW"/>
</dbReference>
<feature type="domain" description="Carbohydrate kinase PfkB" evidence="3">
    <location>
        <begin position="3"/>
        <end position="293"/>
    </location>
</feature>
<keyword evidence="6" id="KW-1185">Reference proteome</keyword>
<name>A0A0F5LPS1_9HYPH</name>
<evidence type="ECO:0000259" key="3">
    <source>
        <dbReference type="Pfam" id="PF00294"/>
    </source>
</evidence>
<keyword evidence="2 4" id="KW-0418">Kinase</keyword>
<dbReference type="PROSITE" id="PS00584">
    <property type="entry name" value="PFKB_KINASES_2"/>
    <property type="match status" value="1"/>
</dbReference>
<dbReference type="OrthoDB" id="9775849at2"/>
<keyword evidence="1" id="KW-0808">Transferase</keyword>
<accession>A0A0F5LPS1</accession>
<dbReference type="STRING" id="1121477.SAMN02745223_03188"/>
<proteinExistence type="predicted"/>
<dbReference type="PANTHER" id="PTHR10584:SF167">
    <property type="entry name" value="PFKB DOMAIN PROTEIN"/>
    <property type="match status" value="1"/>
</dbReference>
<dbReference type="EMBL" id="LAJF01000076">
    <property type="protein sequence ID" value="KKB84345.1"/>
    <property type="molecule type" value="Genomic_DNA"/>
</dbReference>
<dbReference type="AlphaFoldDB" id="A0A0F5LPS1"/>
<sequence length="294" mass="30354">MKSRILVVGDVMTDIIVMPEGPIVKGSDRRAKVRNRPGGSGANQAVWLGAMQADVLFVARVGADERAMYENYFRGLGVVPALAGDRTLPSGVLVTIVDPDGERSFLTDRGANLNLSSDDLPEDLLDDVGMVVVSGYSFFSPGPRAAVQGLFARAKARGVPVAVDPASVGFLVEVGAAAFVEWTHGADWIFANQSEAEALCGASALDEQMRLLGQHYGTVVIKRGRLGAALGGRDGVRLELPAQVVDVVDSTGAGDAFAAGFIAAHVAGDTNAVALAKGIAAGARAVQSIGGQPS</sequence>
<dbReference type="Gene3D" id="3.40.1190.20">
    <property type="match status" value="1"/>
</dbReference>
<evidence type="ECO:0000313" key="4">
    <source>
        <dbReference type="EMBL" id="KKB84345.1"/>
    </source>
</evidence>
<evidence type="ECO:0000313" key="6">
    <source>
        <dbReference type="Proteomes" id="UP000033608"/>
    </source>
</evidence>
<gene>
    <name evidence="5" type="ORF">SAMN02745223_03188</name>
    <name evidence="4" type="ORF">VW29_10245</name>
</gene>
<dbReference type="Proteomes" id="UP000033608">
    <property type="component" value="Unassembled WGS sequence"/>
</dbReference>
<protein>
    <submittedName>
        <fullName evidence="4 5">Ribokinase</fullName>
    </submittedName>
</protein>